<sequence>MTISKEKWKQIEAELAAGLVDVGFRYQGHELSIYRVSKSETTTVLAVYIDGLIKGAWFERIDKLPEDAPKILAEVWYHRTMARYKQEQVANIEKIYGKRRAKKEWPDLHSRIEWIEAYFPKASVLCRQFKKLQGLELIKALCLSEPSETERAAS</sequence>
<protein>
    <submittedName>
        <fullName evidence="1">Uncharacterized protein</fullName>
    </submittedName>
</protein>
<keyword evidence="2" id="KW-1185">Reference proteome</keyword>
<reference evidence="1 2" key="1">
    <citation type="submission" date="2021-03" db="EMBL/GenBank/DDBJ databases">
        <title>Novel species identification of genus Shewanella.</title>
        <authorList>
            <person name="Liu G."/>
            <person name="Zhang Q."/>
        </authorList>
    </citation>
    <scope>NUCLEOTIDE SEQUENCE [LARGE SCALE GENOMIC DNA]</scope>
    <source>
        <strain evidence="1 2">FJAT-51800</strain>
    </source>
</reference>
<evidence type="ECO:0000313" key="2">
    <source>
        <dbReference type="Proteomes" id="UP000662770"/>
    </source>
</evidence>
<name>A0ABX7QPG1_9GAMM</name>
<dbReference type="EMBL" id="CP071503">
    <property type="protein sequence ID" value="QSX32601.1"/>
    <property type="molecule type" value="Genomic_DNA"/>
</dbReference>
<evidence type="ECO:0000313" key="1">
    <source>
        <dbReference type="EMBL" id="QSX32601.1"/>
    </source>
</evidence>
<gene>
    <name evidence="1" type="ORF">JYB87_12645</name>
</gene>
<organism evidence="1 2">
    <name type="scientific">Shewanella avicenniae</name>
    <dbReference type="NCBI Taxonomy" id="2814294"/>
    <lineage>
        <taxon>Bacteria</taxon>
        <taxon>Pseudomonadati</taxon>
        <taxon>Pseudomonadota</taxon>
        <taxon>Gammaproteobacteria</taxon>
        <taxon>Alteromonadales</taxon>
        <taxon>Shewanellaceae</taxon>
        <taxon>Shewanella</taxon>
    </lineage>
</organism>
<accession>A0ABX7QPG1</accession>
<dbReference type="Proteomes" id="UP000662770">
    <property type="component" value="Chromosome"/>
</dbReference>
<proteinExistence type="predicted"/>
<dbReference type="RefSeq" id="WP_207353842.1">
    <property type="nucleotide sequence ID" value="NZ_CP071503.1"/>
</dbReference>